<protein>
    <submittedName>
        <fullName evidence="2">Uncharacterized protein</fullName>
    </submittedName>
</protein>
<keyword evidence="1" id="KW-0812">Transmembrane</keyword>
<organism evidence="2 3">
    <name type="scientific">Candidatus Kaiserbacteria bacterium RIFCSPLOWO2_02_FULL_55_12</name>
    <dbReference type="NCBI Taxonomy" id="1798522"/>
    <lineage>
        <taxon>Bacteria</taxon>
        <taxon>Candidatus Kaiseribacteriota</taxon>
    </lineage>
</organism>
<evidence type="ECO:0000313" key="3">
    <source>
        <dbReference type="Proteomes" id="UP000178919"/>
    </source>
</evidence>
<accession>A0A1F6F1I6</accession>
<sequence>MDYQTTDQDSSTRAWYIIGIIIVLAALAFWYYYAKQSQTGTPPAEVQQPAVAGDTLAPLSSGNTTADISADFNQIPDDTAALDQAAAASAADVSGF</sequence>
<dbReference type="AlphaFoldDB" id="A0A1F6F1I6"/>
<reference evidence="2 3" key="1">
    <citation type="journal article" date="2016" name="Nat. Commun.">
        <title>Thousands of microbial genomes shed light on interconnected biogeochemical processes in an aquifer system.</title>
        <authorList>
            <person name="Anantharaman K."/>
            <person name="Brown C.T."/>
            <person name="Hug L.A."/>
            <person name="Sharon I."/>
            <person name="Castelle C.J."/>
            <person name="Probst A.J."/>
            <person name="Thomas B.C."/>
            <person name="Singh A."/>
            <person name="Wilkins M.J."/>
            <person name="Karaoz U."/>
            <person name="Brodie E.L."/>
            <person name="Williams K.H."/>
            <person name="Hubbard S.S."/>
            <person name="Banfield J.F."/>
        </authorList>
    </citation>
    <scope>NUCLEOTIDE SEQUENCE [LARGE SCALE GENOMIC DNA]</scope>
</reference>
<dbReference type="Proteomes" id="UP000178919">
    <property type="component" value="Unassembled WGS sequence"/>
</dbReference>
<dbReference type="EMBL" id="MFMJ01000011">
    <property type="protein sequence ID" value="OGG79697.1"/>
    <property type="molecule type" value="Genomic_DNA"/>
</dbReference>
<name>A0A1F6F1I6_9BACT</name>
<keyword evidence="1" id="KW-1133">Transmembrane helix</keyword>
<keyword evidence="1" id="KW-0472">Membrane</keyword>
<comment type="caution">
    <text evidence="2">The sequence shown here is derived from an EMBL/GenBank/DDBJ whole genome shotgun (WGS) entry which is preliminary data.</text>
</comment>
<feature type="transmembrane region" description="Helical" evidence="1">
    <location>
        <begin position="14"/>
        <end position="33"/>
    </location>
</feature>
<evidence type="ECO:0000256" key="1">
    <source>
        <dbReference type="SAM" id="Phobius"/>
    </source>
</evidence>
<evidence type="ECO:0000313" key="2">
    <source>
        <dbReference type="EMBL" id="OGG79697.1"/>
    </source>
</evidence>
<gene>
    <name evidence="2" type="ORF">A3J11_01690</name>
</gene>
<proteinExistence type="predicted"/>